<dbReference type="PIRSF" id="PIRSF006305">
    <property type="entry name" value="Maf"/>
    <property type="match status" value="1"/>
</dbReference>
<protein>
    <recommendedName>
        <fullName evidence="4">dTTP/UTP pyrophosphatase</fullName>
        <shortName evidence="4">dTTPase/UTPase</shortName>
        <ecNumber evidence="4">3.6.1.9</ecNumber>
    </recommendedName>
    <alternativeName>
        <fullName evidence="4">Nucleoside triphosphate pyrophosphatase</fullName>
    </alternativeName>
    <alternativeName>
        <fullName evidence="4">Nucleotide pyrophosphatase</fullName>
        <shortName evidence="4">Nucleotide PPase</shortName>
    </alternativeName>
</protein>
<keyword evidence="6" id="KW-1185">Reference proteome</keyword>
<keyword evidence="3 4" id="KW-0546">Nucleotide metabolism</keyword>
<name>A0A291QZX0_9BACT</name>
<dbReference type="Pfam" id="PF02545">
    <property type="entry name" value="Maf"/>
    <property type="match status" value="1"/>
</dbReference>
<dbReference type="SUPFAM" id="SSF52972">
    <property type="entry name" value="ITPase-like"/>
    <property type="match status" value="1"/>
</dbReference>
<dbReference type="KEGG" id="cbae:COR50_21255"/>
<dbReference type="InterPro" id="IPR003697">
    <property type="entry name" value="Maf-like"/>
</dbReference>
<dbReference type="NCBIfam" id="TIGR00172">
    <property type="entry name" value="maf"/>
    <property type="match status" value="1"/>
</dbReference>
<feature type="active site" description="Proton acceptor" evidence="4">
    <location>
        <position position="73"/>
    </location>
</feature>
<keyword evidence="4" id="KW-0963">Cytoplasm</keyword>
<comment type="catalytic activity">
    <reaction evidence="4">
        <text>dTTP + H2O = dTMP + diphosphate + H(+)</text>
        <dbReference type="Rhea" id="RHEA:28534"/>
        <dbReference type="ChEBI" id="CHEBI:15377"/>
        <dbReference type="ChEBI" id="CHEBI:15378"/>
        <dbReference type="ChEBI" id="CHEBI:33019"/>
        <dbReference type="ChEBI" id="CHEBI:37568"/>
        <dbReference type="ChEBI" id="CHEBI:63528"/>
        <dbReference type="EC" id="3.6.1.9"/>
    </reaction>
</comment>
<evidence type="ECO:0000256" key="4">
    <source>
        <dbReference type="HAMAP-Rule" id="MF_00528"/>
    </source>
</evidence>
<dbReference type="HAMAP" id="MF_00528">
    <property type="entry name" value="Maf"/>
    <property type="match status" value="1"/>
</dbReference>
<dbReference type="Gene3D" id="3.90.950.10">
    <property type="match status" value="1"/>
</dbReference>
<dbReference type="PANTHER" id="PTHR43213">
    <property type="entry name" value="BIFUNCTIONAL DTTP/UTP PYROPHOSPHATASE/METHYLTRANSFERASE PROTEIN-RELATED"/>
    <property type="match status" value="1"/>
</dbReference>
<feature type="site" description="Important for substrate specificity" evidence="4">
    <location>
        <position position="15"/>
    </location>
</feature>
<dbReference type="GO" id="GO:0036221">
    <property type="term" value="F:UTP diphosphatase activity"/>
    <property type="evidence" value="ECO:0007669"/>
    <property type="project" value="RHEA"/>
</dbReference>
<gene>
    <name evidence="5" type="primary">maf</name>
    <name evidence="5" type="ORF">COR50_21255</name>
</gene>
<dbReference type="OrthoDB" id="9807767at2"/>
<evidence type="ECO:0000313" key="5">
    <source>
        <dbReference type="EMBL" id="ATL49500.1"/>
    </source>
</evidence>
<comment type="similarity">
    <text evidence="4">Belongs to the Maf family. YhdE subfamily.</text>
</comment>
<dbReference type="GO" id="GO:0036218">
    <property type="term" value="F:dTTP diphosphatase activity"/>
    <property type="evidence" value="ECO:0007669"/>
    <property type="project" value="RHEA"/>
</dbReference>
<keyword evidence="2 4" id="KW-0378">Hydrolase</keyword>
<dbReference type="GO" id="GO:0009117">
    <property type="term" value="P:nucleotide metabolic process"/>
    <property type="evidence" value="ECO:0007669"/>
    <property type="project" value="UniProtKB-KW"/>
</dbReference>
<feature type="site" description="Important for substrate specificity" evidence="4">
    <location>
        <position position="156"/>
    </location>
</feature>
<feature type="site" description="Important for substrate specificity" evidence="4">
    <location>
        <position position="74"/>
    </location>
</feature>
<dbReference type="CDD" id="cd00555">
    <property type="entry name" value="Maf"/>
    <property type="match status" value="1"/>
</dbReference>
<sequence>MSLTEPIVLASQSPRRKQLLEQAGIPFEIKVVPTDEDFPPDLPIPEIPVYIARNKALAVKTILSQPKTILAADTVVVLHGKIIGKPKDREDAINILSALSGQSHEVITGVVLLDGEKERSFEKTTKVHFLPISKQQIEYYVDHFKPYDKAGAYAIQEWIGAVAIDSIEGCFYNVMGLPVSEIVKLLKL</sequence>
<comment type="function">
    <text evidence="4">Nucleoside triphosphate pyrophosphatase that hydrolyzes dTTP and UTP. May have a dual role in cell division arrest and in preventing the incorporation of modified nucleotides into cellular nucleic acids.</text>
</comment>
<comment type="subcellular location">
    <subcellularLocation>
        <location evidence="4">Cytoplasm</location>
    </subcellularLocation>
</comment>
<evidence type="ECO:0000256" key="2">
    <source>
        <dbReference type="ARBA" id="ARBA00022801"/>
    </source>
</evidence>
<dbReference type="GO" id="GO:0005737">
    <property type="term" value="C:cytoplasm"/>
    <property type="evidence" value="ECO:0007669"/>
    <property type="project" value="UniProtKB-SubCell"/>
</dbReference>
<evidence type="ECO:0000313" key="6">
    <source>
        <dbReference type="Proteomes" id="UP000220133"/>
    </source>
</evidence>
<dbReference type="InterPro" id="IPR029001">
    <property type="entry name" value="ITPase-like_fam"/>
</dbReference>
<comment type="caution">
    <text evidence="4">Lacks conserved residue(s) required for the propagation of feature annotation.</text>
</comment>
<dbReference type="EC" id="3.6.1.9" evidence="4"/>
<reference evidence="5 6" key="1">
    <citation type="submission" date="2017-10" db="EMBL/GenBank/DDBJ databases">
        <title>Paenichitinophaga pekingensis gen. nov., sp. nov., isolated from activated sludge.</title>
        <authorList>
            <person name="Jin D."/>
            <person name="Kong X."/>
            <person name="Deng Y."/>
            <person name="Bai Z."/>
        </authorList>
    </citation>
    <scope>NUCLEOTIDE SEQUENCE [LARGE SCALE GENOMIC DNA]</scope>
    <source>
        <strain evidence="5 6">13</strain>
    </source>
</reference>
<evidence type="ECO:0000256" key="3">
    <source>
        <dbReference type="ARBA" id="ARBA00023080"/>
    </source>
</evidence>
<dbReference type="PANTHER" id="PTHR43213:SF5">
    <property type="entry name" value="BIFUNCTIONAL DTTP_UTP PYROPHOSPHATASE_METHYLTRANSFERASE PROTEIN-RELATED"/>
    <property type="match status" value="1"/>
</dbReference>
<proteinExistence type="inferred from homology"/>
<comment type="cofactor">
    <cofactor evidence="1 4">
        <name>a divalent metal cation</name>
        <dbReference type="ChEBI" id="CHEBI:60240"/>
    </cofactor>
</comment>
<dbReference type="AlphaFoldDB" id="A0A291QZX0"/>
<dbReference type="EMBL" id="CP023777">
    <property type="protein sequence ID" value="ATL49500.1"/>
    <property type="molecule type" value="Genomic_DNA"/>
</dbReference>
<comment type="catalytic activity">
    <reaction evidence="4">
        <text>UTP + H2O = UMP + diphosphate + H(+)</text>
        <dbReference type="Rhea" id="RHEA:29395"/>
        <dbReference type="ChEBI" id="CHEBI:15377"/>
        <dbReference type="ChEBI" id="CHEBI:15378"/>
        <dbReference type="ChEBI" id="CHEBI:33019"/>
        <dbReference type="ChEBI" id="CHEBI:46398"/>
        <dbReference type="ChEBI" id="CHEBI:57865"/>
        <dbReference type="EC" id="3.6.1.9"/>
    </reaction>
</comment>
<organism evidence="5 6">
    <name type="scientific">Chitinophaga caeni</name>
    <dbReference type="NCBI Taxonomy" id="2029983"/>
    <lineage>
        <taxon>Bacteria</taxon>
        <taxon>Pseudomonadati</taxon>
        <taxon>Bacteroidota</taxon>
        <taxon>Chitinophagia</taxon>
        <taxon>Chitinophagales</taxon>
        <taxon>Chitinophagaceae</taxon>
        <taxon>Chitinophaga</taxon>
    </lineage>
</organism>
<evidence type="ECO:0000256" key="1">
    <source>
        <dbReference type="ARBA" id="ARBA00001968"/>
    </source>
</evidence>
<dbReference type="Proteomes" id="UP000220133">
    <property type="component" value="Chromosome"/>
</dbReference>
<accession>A0A291QZX0</accession>
<dbReference type="RefSeq" id="WP_098195867.1">
    <property type="nucleotide sequence ID" value="NZ_CP023777.1"/>
</dbReference>